<feature type="region of interest" description="Disordered" evidence="2">
    <location>
        <begin position="303"/>
        <end position="325"/>
    </location>
</feature>
<feature type="compositionally biased region" description="Low complexity" evidence="2">
    <location>
        <begin position="31"/>
        <end position="60"/>
    </location>
</feature>
<keyword evidence="1" id="KW-0175">Coiled coil</keyword>
<dbReference type="PhylomeDB" id="A0A0G4HS01"/>
<sequence length="517" mass="57888">MEDNEAAAAAAASVVEKAGEMAPPLKDKLAARAAAKTQKQQANSNANDNTNAVTANTPAASIGETSPLTKTLVAEEYEKLRHLISRVKGSRLSYSSPNSRDEDAFLTYQLLPVLNRGLEALAVQLESFIKDPKEGAGLQELPNPDSQERRERLLLEAKAMKIEKEPRPYETRFRQRFNPLTWLAQYIMRNHPDALNNGGQSPGLAERDRLLFDGIRQEVEAERGAREAVRRLDDIEAVFHLTRKQNGKFTPADLPLFVDLLDEFWNLSGALSDAIPDAVFLEAEEADLIGLAKRLKAERMMAGGADEAADEEGDGKGSGGEVYGKDELTPDDITIWWRRLLNEDAARLKIEMPPYALLASKMQEKKEREEREAREEAERIKREKELMAIRQEQQRRRDKYDYCRKVAEDDVHLKALLAGEKKLQGVEEVEECVPMRGDHIDCLRRLLILWQCPVRENLGGEAPWEDSDIAAVMDFQDLCKGDLNIEGVEKNGVVDACTAGALLNAQKFEETLKALEG</sequence>
<feature type="coiled-coil region" evidence="1">
    <location>
        <begin position="358"/>
        <end position="394"/>
    </location>
</feature>
<protein>
    <submittedName>
        <fullName evidence="3">Uncharacterized protein</fullName>
    </submittedName>
</protein>
<evidence type="ECO:0000313" key="3">
    <source>
        <dbReference type="EMBL" id="CEM47131.1"/>
    </source>
</evidence>
<organism evidence="3">
    <name type="scientific">Chromera velia CCMP2878</name>
    <dbReference type="NCBI Taxonomy" id="1169474"/>
    <lineage>
        <taxon>Eukaryota</taxon>
        <taxon>Sar</taxon>
        <taxon>Alveolata</taxon>
        <taxon>Colpodellida</taxon>
        <taxon>Chromeraceae</taxon>
        <taxon>Chromera</taxon>
    </lineage>
</organism>
<dbReference type="VEuPathDB" id="CryptoDB:Cvel_8199"/>
<accession>A0A0G4HS01</accession>
<dbReference type="EMBL" id="CDMZ01003653">
    <property type="protein sequence ID" value="CEM47131.1"/>
    <property type="molecule type" value="Genomic_DNA"/>
</dbReference>
<proteinExistence type="predicted"/>
<feature type="region of interest" description="Disordered" evidence="2">
    <location>
        <begin position="1"/>
        <end position="20"/>
    </location>
</feature>
<feature type="compositionally biased region" description="Low complexity" evidence="2">
    <location>
        <begin position="1"/>
        <end position="12"/>
    </location>
</feature>
<name>A0A0G4HS01_9ALVE</name>
<evidence type="ECO:0000256" key="2">
    <source>
        <dbReference type="SAM" id="MobiDB-lite"/>
    </source>
</evidence>
<dbReference type="AlphaFoldDB" id="A0A0G4HS01"/>
<reference evidence="3" key="1">
    <citation type="submission" date="2014-11" db="EMBL/GenBank/DDBJ databases">
        <authorList>
            <person name="Otto D Thomas"/>
            <person name="Naeem Raeece"/>
        </authorList>
    </citation>
    <scope>NUCLEOTIDE SEQUENCE</scope>
</reference>
<feature type="region of interest" description="Disordered" evidence="2">
    <location>
        <begin position="26"/>
        <end position="63"/>
    </location>
</feature>
<gene>
    <name evidence="3" type="ORF">Cvel_8199</name>
</gene>
<evidence type="ECO:0000256" key="1">
    <source>
        <dbReference type="SAM" id="Coils"/>
    </source>
</evidence>